<feature type="region of interest" description="Disordered" evidence="10">
    <location>
        <begin position="425"/>
        <end position="447"/>
    </location>
</feature>
<dbReference type="PROSITE" id="PS50001">
    <property type="entry name" value="SH2"/>
    <property type="match status" value="1"/>
</dbReference>
<evidence type="ECO:0000256" key="3">
    <source>
        <dbReference type="ARBA" id="ARBA00022777"/>
    </source>
</evidence>
<evidence type="ECO:0000256" key="2">
    <source>
        <dbReference type="ARBA" id="ARBA00022741"/>
    </source>
</evidence>
<dbReference type="PANTHER" id="PTHR24418">
    <property type="entry name" value="TYROSINE-PROTEIN KINASE"/>
    <property type="match status" value="1"/>
</dbReference>
<dbReference type="Gene3D" id="3.30.200.20">
    <property type="entry name" value="Phosphorylase Kinase, domain 1"/>
    <property type="match status" value="1"/>
</dbReference>
<dbReference type="GO" id="GO:0004715">
    <property type="term" value="F:non-membrane spanning protein tyrosine kinase activity"/>
    <property type="evidence" value="ECO:0007669"/>
    <property type="project" value="UniProtKB-EC"/>
</dbReference>
<feature type="domain" description="SH2" evidence="11">
    <location>
        <begin position="1"/>
        <end position="103"/>
    </location>
</feature>
<evidence type="ECO:0000313" key="14">
    <source>
        <dbReference type="Proteomes" id="UP000054047"/>
    </source>
</evidence>
<evidence type="ECO:0000256" key="4">
    <source>
        <dbReference type="ARBA" id="ARBA00022840"/>
    </source>
</evidence>
<dbReference type="InterPro" id="IPR011009">
    <property type="entry name" value="Kinase-like_dom_sf"/>
</dbReference>
<keyword evidence="1 9" id="KW-0808">Transferase</keyword>
<protein>
    <recommendedName>
        <fullName evidence="9">Tyrosine-protein kinase</fullName>
        <ecNumber evidence="9">2.7.10.2</ecNumber>
    </recommendedName>
</protein>
<reference evidence="13 14" key="1">
    <citation type="submission" date="2013-12" db="EMBL/GenBank/DDBJ databases">
        <title>Draft genome of the parsitic nematode Ancylostoma duodenale.</title>
        <authorList>
            <person name="Mitreva M."/>
        </authorList>
    </citation>
    <scope>NUCLEOTIDE SEQUENCE [LARGE SCALE GENOMIC DNA]</scope>
    <source>
        <strain evidence="13 14">Zhejiang</strain>
    </source>
</reference>
<keyword evidence="2 8" id="KW-0547">Nucleotide-binding</keyword>
<dbReference type="Gene3D" id="3.30.505.10">
    <property type="entry name" value="SH2 domain"/>
    <property type="match status" value="1"/>
</dbReference>
<dbReference type="SMART" id="SM00252">
    <property type="entry name" value="SH2"/>
    <property type="match status" value="1"/>
</dbReference>
<evidence type="ECO:0000256" key="1">
    <source>
        <dbReference type="ARBA" id="ARBA00022679"/>
    </source>
</evidence>
<evidence type="ECO:0000256" key="6">
    <source>
        <dbReference type="ARBA" id="ARBA00051245"/>
    </source>
</evidence>
<evidence type="ECO:0000256" key="10">
    <source>
        <dbReference type="SAM" id="MobiDB-lite"/>
    </source>
</evidence>
<evidence type="ECO:0000256" key="8">
    <source>
        <dbReference type="PROSITE-ProRule" id="PRU10141"/>
    </source>
</evidence>
<dbReference type="InterPro" id="IPR050198">
    <property type="entry name" value="Non-receptor_tyrosine_kinases"/>
</dbReference>
<evidence type="ECO:0000259" key="12">
    <source>
        <dbReference type="PROSITE" id="PS50011"/>
    </source>
</evidence>
<dbReference type="PRINTS" id="PR00109">
    <property type="entry name" value="TYRKINASE"/>
</dbReference>
<dbReference type="Proteomes" id="UP000054047">
    <property type="component" value="Unassembled WGS sequence"/>
</dbReference>
<sequence>MSLHTLRKAPLNRTDFRAILKEPGDFLVRATDSRNMPEIVVSVLNKKRELVNLTIKCDANGQWFLGVLRKSIRTIPKFSQIAELINYYKVHKLPGHAKLINGICRPIWLIKHEKVVFDKDKDLIGRGNFSNVYKGVYTRPPDEKVVVAVKICHEGSVSKGFQETKEARDQMLSEAQMMSYYVHAHIIEMFGVACDHPPILIVMEYCPGGDLQTHLKNQKEAIEVGERLVYTLESLMTSQAARGMRYLHRKNCIHRDLAARNCLISAKGQVKIADFGLSKLVNDLEKADAEQAEENEPSPQIPLRWMAPESLHRPMKFSTKSDVWSFAVMVYEIFNCGLKPWPDDPPKKIATAIRKCQMPPMPAQTPEEMKSLVSQIWVVDPNLRPDMTQVCTSLSAASKKYPAPPPQKFTLNSIKGVKRISDETYLTKEETAEPDEERDPQFKTIDR</sequence>
<dbReference type="Gene3D" id="1.10.510.10">
    <property type="entry name" value="Transferase(Phosphotransferase) domain 1"/>
    <property type="match status" value="1"/>
</dbReference>
<dbReference type="InterPro" id="IPR020635">
    <property type="entry name" value="Tyr_kinase_cat_dom"/>
</dbReference>
<dbReference type="SUPFAM" id="SSF55550">
    <property type="entry name" value="SH2 domain"/>
    <property type="match status" value="1"/>
</dbReference>
<dbReference type="InterPro" id="IPR000719">
    <property type="entry name" value="Prot_kinase_dom"/>
</dbReference>
<evidence type="ECO:0000259" key="11">
    <source>
        <dbReference type="PROSITE" id="PS50001"/>
    </source>
</evidence>
<dbReference type="AlphaFoldDB" id="A0A0C2H3Q8"/>
<name>A0A0C2H3Q8_9BILA</name>
<dbReference type="InterPro" id="IPR000980">
    <property type="entry name" value="SH2"/>
</dbReference>
<comment type="catalytic activity">
    <reaction evidence="6 9">
        <text>L-tyrosyl-[protein] + ATP = O-phospho-L-tyrosyl-[protein] + ADP + H(+)</text>
        <dbReference type="Rhea" id="RHEA:10596"/>
        <dbReference type="Rhea" id="RHEA-COMP:10136"/>
        <dbReference type="Rhea" id="RHEA-COMP:20101"/>
        <dbReference type="ChEBI" id="CHEBI:15378"/>
        <dbReference type="ChEBI" id="CHEBI:30616"/>
        <dbReference type="ChEBI" id="CHEBI:46858"/>
        <dbReference type="ChEBI" id="CHEBI:61978"/>
        <dbReference type="ChEBI" id="CHEBI:456216"/>
        <dbReference type="EC" id="2.7.10.2"/>
    </reaction>
</comment>
<gene>
    <name evidence="13" type="ORF">ANCDUO_01207</name>
</gene>
<dbReference type="CDD" id="cd00192">
    <property type="entry name" value="PTKc"/>
    <property type="match status" value="1"/>
</dbReference>
<keyword evidence="3 9" id="KW-0418">Kinase</keyword>
<evidence type="ECO:0000256" key="7">
    <source>
        <dbReference type="PROSITE-ProRule" id="PRU00191"/>
    </source>
</evidence>
<keyword evidence="7" id="KW-0727">SH2 domain</keyword>
<dbReference type="EC" id="2.7.10.2" evidence="9"/>
<accession>A0A0C2H3Q8</accession>
<feature type="domain" description="Protein kinase" evidence="12">
    <location>
        <begin position="118"/>
        <end position="404"/>
    </location>
</feature>
<dbReference type="Pfam" id="PF07714">
    <property type="entry name" value="PK_Tyr_Ser-Thr"/>
    <property type="match status" value="1"/>
</dbReference>
<dbReference type="InterPro" id="IPR036860">
    <property type="entry name" value="SH2_dom_sf"/>
</dbReference>
<dbReference type="Pfam" id="PF00017">
    <property type="entry name" value="SH2"/>
    <property type="match status" value="1"/>
</dbReference>
<dbReference type="GO" id="GO:0005524">
    <property type="term" value="F:ATP binding"/>
    <property type="evidence" value="ECO:0007669"/>
    <property type="project" value="UniProtKB-UniRule"/>
</dbReference>
<comment type="similarity">
    <text evidence="9">Belongs to the protein kinase superfamily. Tyr protein kinase family.</text>
</comment>
<dbReference type="PROSITE" id="PS00109">
    <property type="entry name" value="PROTEIN_KINASE_TYR"/>
    <property type="match status" value="1"/>
</dbReference>
<dbReference type="InterPro" id="IPR001245">
    <property type="entry name" value="Ser-Thr/Tyr_kinase_cat_dom"/>
</dbReference>
<dbReference type="PROSITE" id="PS00107">
    <property type="entry name" value="PROTEIN_KINASE_ATP"/>
    <property type="match status" value="1"/>
</dbReference>
<evidence type="ECO:0000313" key="13">
    <source>
        <dbReference type="EMBL" id="KIH68455.1"/>
    </source>
</evidence>
<dbReference type="PROSITE" id="PS50011">
    <property type="entry name" value="PROTEIN_KINASE_DOM"/>
    <property type="match status" value="1"/>
</dbReference>
<dbReference type="InterPro" id="IPR017441">
    <property type="entry name" value="Protein_kinase_ATP_BS"/>
</dbReference>
<dbReference type="InterPro" id="IPR008266">
    <property type="entry name" value="Tyr_kinase_AS"/>
</dbReference>
<proteinExistence type="inferred from homology"/>
<evidence type="ECO:0000256" key="9">
    <source>
        <dbReference type="RuleBase" id="RU362096"/>
    </source>
</evidence>
<organism evidence="13 14">
    <name type="scientific">Ancylostoma duodenale</name>
    <dbReference type="NCBI Taxonomy" id="51022"/>
    <lineage>
        <taxon>Eukaryota</taxon>
        <taxon>Metazoa</taxon>
        <taxon>Ecdysozoa</taxon>
        <taxon>Nematoda</taxon>
        <taxon>Chromadorea</taxon>
        <taxon>Rhabditida</taxon>
        <taxon>Rhabditina</taxon>
        <taxon>Rhabditomorpha</taxon>
        <taxon>Strongyloidea</taxon>
        <taxon>Ancylostomatidae</taxon>
        <taxon>Ancylostomatinae</taxon>
        <taxon>Ancylostoma</taxon>
    </lineage>
</organism>
<dbReference type="EMBL" id="KN726374">
    <property type="protein sequence ID" value="KIH68455.1"/>
    <property type="molecule type" value="Genomic_DNA"/>
</dbReference>
<feature type="binding site" evidence="8">
    <location>
        <position position="150"/>
    </location>
    <ligand>
        <name>ATP</name>
        <dbReference type="ChEBI" id="CHEBI:30616"/>
    </ligand>
</feature>
<keyword evidence="5 9" id="KW-0829">Tyrosine-protein kinase</keyword>
<evidence type="ECO:0000256" key="5">
    <source>
        <dbReference type="ARBA" id="ARBA00023137"/>
    </source>
</evidence>
<dbReference type="SUPFAM" id="SSF56112">
    <property type="entry name" value="Protein kinase-like (PK-like)"/>
    <property type="match status" value="1"/>
</dbReference>
<keyword evidence="4 8" id="KW-0067">ATP-binding</keyword>
<dbReference type="SMART" id="SM00219">
    <property type="entry name" value="TyrKc"/>
    <property type="match status" value="1"/>
</dbReference>
<dbReference type="OrthoDB" id="3256376at2759"/>
<keyword evidence="14" id="KW-1185">Reference proteome</keyword>